<accession>A0ABX2BMB4</accession>
<protein>
    <submittedName>
        <fullName evidence="1">Uncharacterized protein</fullName>
    </submittedName>
</protein>
<evidence type="ECO:0000313" key="1">
    <source>
        <dbReference type="EMBL" id="NPT42084.1"/>
    </source>
</evidence>
<comment type="caution">
    <text evidence="1">The sequence shown here is derived from an EMBL/GenBank/DDBJ whole genome shotgun (WGS) entry which is preliminary data.</text>
</comment>
<evidence type="ECO:0000313" key="2">
    <source>
        <dbReference type="Proteomes" id="UP000652198"/>
    </source>
</evidence>
<keyword evidence="2" id="KW-1185">Reference proteome</keyword>
<dbReference type="EMBL" id="WOEY01000051">
    <property type="protein sequence ID" value="NPT42084.1"/>
    <property type="molecule type" value="Genomic_DNA"/>
</dbReference>
<name>A0ABX2BMB4_9BURK</name>
<reference evidence="1 2" key="1">
    <citation type="submission" date="2019-11" db="EMBL/GenBank/DDBJ databases">
        <title>Metabolism of dissolved organic matter in forest soils.</title>
        <authorList>
            <person name="Cyle K.T."/>
            <person name="Wilhelm R.C."/>
            <person name="Martinez C.E."/>
        </authorList>
    </citation>
    <scope>NUCLEOTIDE SEQUENCE [LARGE SCALE GENOMIC DNA]</scope>
    <source>
        <strain evidence="1 2">1N</strain>
    </source>
</reference>
<proteinExistence type="predicted"/>
<gene>
    <name evidence="1" type="ORF">GNZ12_12290</name>
</gene>
<sequence>MIEIVWRHLKYQWQRFITEDTIGTGFADLRTGYGTKFRINLKRLSLENIAQVSGGRPRG</sequence>
<organism evidence="1 2">
    <name type="scientific">Paraburkholderia solitsugae</name>
    <dbReference type="NCBI Taxonomy" id="2675748"/>
    <lineage>
        <taxon>Bacteria</taxon>
        <taxon>Pseudomonadati</taxon>
        <taxon>Pseudomonadota</taxon>
        <taxon>Betaproteobacteria</taxon>
        <taxon>Burkholderiales</taxon>
        <taxon>Burkholderiaceae</taxon>
        <taxon>Paraburkholderia</taxon>
    </lineage>
</organism>
<dbReference type="Proteomes" id="UP000652198">
    <property type="component" value="Unassembled WGS sequence"/>
</dbReference>